<dbReference type="EMBL" id="CAMAPC010000005">
    <property type="protein sequence ID" value="CAH9056734.1"/>
    <property type="molecule type" value="Genomic_DNA"/>
</dbReference>
<evidence type="ECO:0000313" key="1">
    <source>
        <dbReference type="EMBL" id="CAH9052788.1"/>
    </source>
</evidence>
<evidence type="ECO:0000313" key="3">
    <source>
        <dbReference type="Proteomes" id="UP001152467"/>
    </source>
</evidence>
<evidence type="ECO:0000313" key="2">
    <source>
        <dbReference type="EMBL" id="CAH9056734.1"/>
    </source>
</evidence>
<keyword evidence="3" id="KW-1185">Reference proteome</keyword>
<organism evidence="2 3">
    <name type="scientific">Pseudoalteromonas holothuriae</name>
    <dbReference type="NCBI Taxonomy" id="2963714"/>
    <lineage>
        <taxon>Bacteria</taxon>
        <taxon>Pseudomonadati</taxon>
        <taxon>Pseudomonadota</taxon>
        <taxon>Gammaproteobacteria</taxon>
        <taxon>Alteromonadales</taxon>
        <taxon>Pseudoalteromonadaceae</taxon>
        <taxon>Pseudoalteromonas</taxon>
    </lineage>
</organism>
<dbReference type="Proteomes" id="UP001152467">
    <property type="component" value="Unassembled WGS sequence"/>
</dbReference>
<dbReference type="Proteomes" id="UP001152485">
    <property type="component" value="Unassembled WGS sequence"/>
</dbReference>
<protein>
    <submittedName>
        <fullName evidence="2">Uncharacterized protein</fullName>
    </submittedName>
</protein>
<proteinExistence type="predicted"/>
<reference evidence="2 4" key="1">
    <citation type="submission" date="2022-07" db="EMBL/GenBank/DDBJ databases">
        <authorList>
            <person name="Criscuolo A."/>
        </authorList>
    </citation>
    <scope>NUCLEOTIDE SEQUENCE</scope>
    <source>
        <strain evidence="4">CIP 111951</strain>
        <strain evidence="2">CIP111854</strain>
        <strain evidence="1">CIP111951</strain>
    </source>
</reference>
<sequence length="82" mass="9538">MAIDRLERPDWNTVWELLDRAKREGLTVHLATHNVIDNCEIAQKSWGICTAELERLLMPIHSGYYLAHQKIGCNFLINIKSY</sequence>
<name>A0A9W4QWS6_9GAMM</name>
<accession>A0A9W4QWS6</accession>
<comment type="caution">
    <text evidence="2">The sequence shown here is derived from an EMBL/GenBank/DDBJ whole genome shotgun (WGS) entry which is preliminary data.</text>
</comment>
<dbReference type="EMBL" id="CAMAPD010000003">
    <property type="protein sequence ID" value="CAH9052788.1"/>
    <property type="molecule type" value="Genomic_DNA"/>
</dbReference>
<gene>
    <name evidence="2" type="ORF">PSECIP111854_01853</name>
    <name evidence="1" type="ORF">PSECIP111951_00689</name>
</gene>
<dbReference type="RefSeq" id="WP_261591890.1">
    <property type="nucleotide sequence ID" value="NZ_CAMAPC010000005.1"/>
</dbReference>
<evidence type="ECO:0000313" key="4">
    <source>
        <dbReference type="Proteomes" id="UP001152485"/>
    </source>
</evidence>
<dbReference type="AlphaFoldDB" id="A0A9W4QWS6"/>